<feature type="transmembrane region" description="Helical" evidence="1">
    <location>
        <begin position="195"/>
        <end position="212"/>
    </location>
</feature>
<organism evidence="2 3">
    <name type="scientific">Clostridium thailandense</name>
    <dbReference type="NCBI Taxonomy" id="2794346"/>
    <lineage>
        <taxon>Bacteria</taxon>
        <taxon>Bacillati</taxon>
        <taxon>Bacillota</taxon>
        <taxon>Clostridia</taxon>
        <taxon>Eubacteriales</taxon>
        <taxon>Clostridiaceae</taxon>
        <taxon>Clostridium</taxon>
    </lineage>
</organism>
<comment type="caution">
    <text evidence="2">The sequence shown here is derived from an EMBL/GenBank/DDBJ whole genome shotgun (WGS) entry which is preliminary data.</text>
</comment>
<evidence type="ECO:0000256" key="1">
    <source>
        <dbReference type="SAM" id="Phobius"/>
    </source>
</evidence>
<dbReference type="EMBL" id="JAEEGC010000153">
    <property type="protein sequence ID" value="MBV7276090.1"/>
    <property type="molecule type" value="Genomic_DNA"/>
</dbReference>
<feature type="transmembrane region" description="Helical" evidence="1">
    <location>
        <begin position="170"/>
        <end position="189"/>
    </location>
</feature>
<evidence type="ECO:0000313" key="2">
    <source>
        <dbReference type="EMBL" id="MBV7276090.1"/>
    </source>
</evidence>
<accession>A0A949TPC9</accession>
<keyword evidence="1" id="KW-0472">Membrane</keyword>
<protein>
    <recommendedName>
        <fullName evidence="4">Mpv17/PMP22 family protein</fullName>
    </recommendedName>
</protein>
<sequence>MKNKKGDFWWGFALFLWILILAIPSSRAVFIGVTDAHPYMGGFFKFCILATMGDLLGIRILKSEWIIPKGVVFKAMVWGILGMMITLVFTVFAGGTVVAQTAGRLPFAGSKLAQAFFGSAIMNLTFGPMMYIYHKFGDLFIDLRYEKKGKNITIKDFVDRVDWYTMVSFSWLKTCTLVWIPCHTAVFLLPPQYRVLASAFLSILLGILVAISKKGSQKSELLIESA</sequence>
<keyword evidence="3" id="KW-1185">Reference proteome</keyword>
<keyword evidence="1" id="KW-0812">Transmembrane</keyword>
<keyword evidence="1" id="KW-1133">Transmembrane helix</keyword>
<proteinExistence type="predicted"/>
<dbReference type="Proteomes" id="UP000694308">
    <property type="component" value="Unassembled WGS sequence"/>
</dbReference>
<feature type="transmembrane region" description="Helical" evidence="1">
    <location>
        <begin position="70"/>
        <end position="92"/>
    </location>
</feature>
<feature type="transmembrane region" description="Helical" evidence="1">
    <location>
        <begin position="112"/>
        <end position="133"/>
    </location>
</feature>
<evidence type="ECO:0008006" key="4">
    <source>
        <dbReference type="Google" id="ProtNLM"/>
    </source>
</evidence>
<gene>
    <name evidence="2" type="ORF">I6U48_24680</name>
</gene>
<dbReference type="AlphaFoldDB" id="A0A949TPC9"/>
<reference evidence="2" key="1">
    <citation type="submission" date="2020-12" db="EMBL/GenBank/DDBJ databases">
        <title>Clostridium thailandense sp. nov., a novel acetogenic bacterium isolated from peat land soil in Thailand.</title>
        <authorList>
            <person name="Chaikitkaew S."/>
            <person name="Birkeland N.K."/>
        </authorList>
    </citation>
    <scope>NUCLEOTIDE SEQUENCE</scope>
    <source>
        <strain evidence="2">PL3</strain>
    </source>
</reference>
<dbReference type="RefSeq" id="WP_218323136.1">
    <property type="nucleotide sequence ID" value="NZ_JAEEGC010000153.1"/>
</dbReference>
<name>A0A949TPC9_9CLOT</name>
<evidence type="ECO:0000313" key="3">
    <source>
        <dbReference type="Proteomes" id="UP000694308"/>
    </source>
</evidence>
<feature type="transmembrane region" description="Helical" evidence="1">
    <location>
        <begin position="38"/>
        <end position="58"/>
    </location>
</feature>